<proteinExistence type="inferred from homology"/>
<feature type="transmembrane region" description="Helical" evidence="9">
    <location>
        <begin position="260"/>
        <end position="286"/>
    </location>
</feature>
<keyword evidence="3" id="KW-0378">Hydrolase</keyword>
<feature type="transmembrane region" description="Helical" evidence="9">
    <location>
        <begin position="107"/>
        <end position="127"/>
    </location>
</feature>
<dbReference type="AlphaFoldDB" id="A0A6B2EC49"/>
<evidence type="ECO:0000256" key="1">
    <source>
        <dbReference type="ARBA" id="ARBA00004477"/>
    </source>
</evidence>
<sequence length="385" mass="43942">MVSKRRPIHTAPTAGQNMNFRGSAATDGRGETKGTRPTTSPTSIREVLTMMVLYVCKKAIFYDINLKVALYLGSLFLISLIGDFMPYPRTYFARSDNLFNQYFVKIGWFWTLILTIPYSVLTSYILCCGDAKRTLKHHMVRIAIATMFWYSWTKLFNVIEAAYGRCTDKRFDTKSSCLKAGSMWHGFDLSGHAYILIYSSLVLIEEARSIVNWESIKEHLRNEEHNRSTGDTAAARTPLSNLKDDDLARLSHLYTRYTPLIRLLFVAMTVLQVLWDVMLVSTMLYFHKMIEKVISGIIAILTWFFTYRFWYVSATLPDAVGKGLFVYQREKARPEPMPMRRNPSIVINPATGKPTPRFMGMPLYTGRQDAGVSNGVNPEPGPSRI</sequence>
<dbReference type="EMBL" id="GIFK01002499">
    <property type="protein sequence ID" value="NBJ60202.1"/>
    <property type="molecule type" value="Transcribed_RNA"/>
</dbReference>
<keyword evidence="4" id="KW-0256">Endoplasmic reticulum</keyword>
<dbReference type="PANTHER" id="PTHR23129:SF0">
    <property type="entry name" value="ACYL-COENZYME A DIPHOSPHATASE FITM2"/>
    <property type="match status" value="1"/>
</dbReference>
<name>A0A6B2EC49_9DIPT</name>
<keyword evidence="7 9" id="KW-0472">Membrane</keyword>
<feature type="region of interest" description="Disordered" evidence="8">
    <location>
        <begin position="1"/>
        <end position="41"/>
    </location>
</feature>
<dbReference type="PANTHER" id="PTHR23129">
    <property type="entry name" value="ACYL-COENZYME A DIPHOSPHATASE FITM2"/>
    <property type="match status" value="1"/>
</dbReference>
<dbReference type="GO" id="GO:0005789">
    <property type="term" value="C:endoplasmic reticulum membrane"/>
    <property type="evidence" value="ECO:0007669"/>
    <property type="project" value="UniProtKB-SubCell"/>
</dbReference>
<keyword evidence="2 9" id="KW-0812">Transmembrane</keyword>
<accession>A0A6B2EC49</accession>
<dbReference type="InterPro" id="IPR019388">
    <property type="entry name" value="FIT"/>
</dbReference>
<feature type="transmembrane region" description="Helical" evidence="9">
    <location>
        <begin position="293"/>
        <end position="311"/>
    </location>
</feature>
<keyword evidence="6" id="KW-0443">Lipid metabolism</keyword>
<dbReference type="GO" id="GO:0008654">
    <property type="term" value="P:phospholipid biosynthetic process"/>
    <property type="evidence" value="ECO:0007669"/>
    <property type="project" value="TreeGrafter"/>
</dbReference>
<evidence type="ECO:0000256" key="2">
    <source>
        <dbReference type="ARBA" id="ARBA00022692"/>
    </source>
</evidence>
<reference evidence="10" key="1">
    <citation type="submission" date="2019-10" db="EMBL/GenBank/DDBJ databases">
        <title>Short sand fly seasons in Tbilisi, Georgia, hinder development of host immunity to saliva of the visceral leishmaniasis vector Phlebotomus kandelakii.</title>
        <authorList>
            <person name="Oliveira F."/>
            <person name="Giorgobiani E."/>
            <person name="Guimaraes-Costa A.B."/>
            <person name="Abdeladhim M."/>
            <person name="Oristian J."/>
            <person name="Tskhvaradze L."/>
            <person name="Tsertsvadze N."/>
            <person name="Zakalashvili M."/>
            <person name="Valenzuela J.G."/>
            <person name="Kamhawi S."/>
        </authorList>
    </citation>
    <scope>NUCLEOTIDE SEQUENCE</scope>
    <source>
        <strain evidence="10">Wild-capture in Tbilisi</strain>
        <tissue evidence="10">Salivary glands</tissue>
    </source>
</reference>
<dbReference type="InterPro" id="IPR046401">
    <property type="entry name" value="FITM1/2"/>
</dbReference>
<feature type="transmembrane region" description="Helical" evidence="9">
    <location>
        <begin position="68"/>
        <end position="87"/>
    </location>
</feature>
<evidence type="ECO:0000256" key="9">
    <source>
        <dbReference type="SAM" id="Phobius"/>
    </source>
</evidence>
<evidence type="ECO:0000256" key="3">
    <source>
        <dbReference type="ARBA" id="ARBA00022801"/>
    </source>
</evidence>
<evidence type="ECO:0000256" key="8">
    <source>
        <dbReference type="SAM" id="MobiDB-lite"/>
    </source>
</evidence>
<comment type="subcellular location">
    <subcellularLocation>
        <location evidence="1">Endoplasmic reticulum membrane</location>
        <topology evidence="1">Multi-pass membrane protein</topology>
    </subcellularLocation>
</comment>
<dbReference type="HAMAP" id="MF_03230">
    <property type="entry name" value="FITM2"/>
    <property type="match status" value="1"/>
</dbReference>
<keyword evidence="5 9" id="KW-1133">Transmembrane helix</keyword>
<evidence type="ECO:0000256" key="6">
    <source>
        <dbReference type="ARBA" id="ARBA00023098"/>
    </source>
</evidence>
<protein>
    <submittedName>
        <fullName evidence="10">Putative inositol phospholipid synthesis protein scs3p</fullName>
    </submittedName>
</protein>
<dbReference type="GO" id="GO:0034389">
    <property type="term" value="P:lipid droplet organization"/>
    <property type="evidence" value="ECO:0007669"/>
    <property type="project" value="InterPro"/>
</dbReference>
<evidence type="ECO:0000256" key="7">
    <source>
        <dbReference type="ARBA" id="ARBA00023136"/>
    </source>
</evidence>
<dbReference type="GO" id="GO:0010945">
    <property type="term" value="F:coenzyme A diphosphatase activity"/>
    <property type="evidence" value="ECO:0007669"/>
    <property type="project" value="InterPro"/>
</dbReference>
<dbReference type="GO" id="GO:0019915">
    <property type="term" value="P:lipid storage"/>
    <property type="evidence" value="ECO:0007669"/>
    <property type="project" value="InterPro"/>
</dbReference>
<evidence type="ECO:0000256" key="5">
    <source>
        <dbReference type="ARBA" id="ARBA00022989"/>
    </source>
</evidence>
<dbReference type="Pfam" id="PF10261">
    <property type="entry name" value="FIT"/>
    <property type="match status" value="1"/>
</dbReference>
<organism evidence="10">
    <name type="scientific">Phlebotomus kandelakii</name>
    <dbReference type="NCBI Taxonomy" id="1109342"/>
    <lineage>
        <taxon>Eukaryota</taxon>
        <taxon>Metazoa</taxon>
        <taxon>Ecdysozoa</taxon>
        <taxon>Arthropoda</taxon>
        <taxon>Hexapoda</taxon>
        <taxon>Insecta</taxon>
        <taxon>Pterygota</taxon>
        <taxon>Neoptera</taxon>
        <taxon>Endopterygota</taxon>
        <taxon>Diptera</taxon>
        <taxon>Nematocera</taxon>
        <taxon>Psychodoidea</taxon>
        <taxon>Psychodidae</taxon>
        <taxon>Phlebotomus</taxon>
        <taxon>Larroussius</taxon>
    </lineage>
</organism>
<evidence type="ECO:0000256" key="4">
    <source>
        <dbReference type="ARBA" id="ARBA00022824"/>
    </source>
</evidence>
<evidence type="ECO:0000313" key="10">
    <source>
        <dbReference type="EMBL" id="NBJ60202.1"/>
    </source>
</evidence>